<evidence type="ECO:0000256" key="2">
    <source>
        <dbReference type="ARBA" id="ARBA00022912"/>
    </source>
</evidence>
<dbReference type="HOGENOM" id="CLU_047330_0_2_1"/>
<gene>
    <name evidence="5" type="primary">AlNc14C5G681</name>
    <name evidence="5" type="ORF">ALNC14_007630</name>
</gene>
<dbReference type="PANTHER" id="PTHR46274:SF6">
    <property type="entry name" value="TYR_PHOSPHATASE_2 DOMAIN-CONTAINING PROTEIN"/>
    <property type="match status" value="1"/>
</dbReference>
<evidence type="ECO:0000256" key="1">
    <source>
        <dbReference type="ARBA" id="ARBA00022801"/>
    </source>
</evidence>
<dbReference type="SUPFAM" id="SSF52799">
    <property type="entry name" value="(Phosphotyrosine protein) phosphatases II"/>
    <property type="match status" value="1"/>
</dbReference>
<protein>
    <submittedName>
        <fullName evidence="5">Uncharacterized protein AlNc14C5G681</fullName>
    </submittedName>
</protein>
<feature type="domain" description="Tyrosine-protein phosphatase" evidence="3">
    <location>
        <begin position="1"/>
        <end position="158"/>
    </location>
</feature>
<dbReference type="InterPro" id="IPR016130">
    <property type="entry name" value="Tyr_Pase_AS"/>
</dbReference>
<accession>F0W0P6</accession>
<dbReference type="PROSITE" id="PS50056">
    <property type="entry name" value="TYR_PHOSPHATASE_2"/>
    <property type="match status" value="1"/>
</dbReference>
<evidence type="ECO:0000313" key="5">
    <source>
        <dbReference type="EMBL" id="CCA14620.1"/>
    </source>
</evidence>
<keyword evidence="1" id="KW-0378">Hydrolase</keyword>
<dbReference type="EMBL" id="FR824050">
    <property type="protein sequence ID" value="CCA14620.1"/>
    <property type="molecule type" value="Genomic_DNA"/>
</dbReference>
<dbReference type="PROSITE" id="PS50054">
    <property type="entry name" value="TYR_PHOSPHATASE_DUAL"/>
    <property type="match status" value="1"/>
</dbReference>
<proteinExistence type="predicted"/>
<dbReference type="SMART" id="SM00195">
    <property type="entry name" value="DSPc"/>
    <property type="match status" value="1"/>
</dbReference>
<dbReference type="AlphaFoldDB" id="F0W0P6"/>
<evidence type="ECO:0000259" key="4">
    <source>
        <dbReference type="PROSITE" id="PS50056"/>
    </source>
</evidence>
<reference evidence="5" key="1">
    <citation type="journal article" date="2011" name="PLoS Biol.">
        <title>Gene gain and loss during evolution of obligate parasitism in the white rust pathogen of Arabidopsis thaliana.</title>
        <authorList>
            <person name="Kemen E."/>
            <person name="Gardiner A."/>
            <person name="Schultz-Larsen T."/>
            <person name="Kemen A.C."/>
            <person name="Balmuth A.L."/>
            <person name="Robert-Seilaniantz A."/>
            <person name="Bailey K."/>
            <person name="Holub E."/>
            <person name="Studholme D.J."/>
            <person name="Maclean D."/>
            <person name="Jones J.D."/>
        </authorList>
    </citation>
    <scope>NUCLEOTIDE SEQUENCE</scope>
</reference>
<sequence length="162" mass="18260">MSFCPTSFGLQSLPVIISNHYSHEQIATAFIFECVVQWASQGILQHFGPTGDFSAPSLATIKRFHQIVQSVLLLEGSFIHLHSCVSFIDTQITQGKTVYIHCKAGRGRSALIAIAFLLQNRRWELKQAIKFVTSKRPHIKLHAKQLQRLKEFKAVISSLNTE</sequence>
<dbReference type="PANTHER" id="PTHR46274">
    <property type="entry name" value="PHOSPHATIDYLINOSITOL PHOSPHATASE"/>
    <property type="match status" value="1"/>
</dbReference>
<organism evidence="5">
    <name type="scientific">Albugo laibachii Nc14</name>
    <dbReference type="NCBI Taxonomy" id="890382"/>
    <lineage>
        <taxon>Eukaryota</taxon>
        <taxon>Sar</taxon>
        <taxon>Stramenopiles</taxon>
        <taxon>Oomycota</taxon>
        <taxon>Peronosporomycetes</taxon>
        <taxon>Albuginales</taxon>
        <taxon>Albuginaceae</taxon>
        <taxon>Albugo</taxon>
    </lineage>
</organism>
<reference evidence="5" key="2">
    <citation type="submission" date="2011-02" db="EMBL/GenBank/DDBJ databases">
        <authorList>
            <person name="MacLean D."/>
        </authorList>
    </citation>
    <scope>NUCLEOTIDE SEQUENCE</scope>
</reference>
<name>F0W0P6_9STRA</name>
<evidence type="ECO:0000259" key="3">
    <source>
        <dbReference type="PROSITE" id="PS50054"/>
    </source>
</evidence>
<dbReference type="GO" id="GO:0004721">
    <property type="term" value="F:phosphoprotein phosphatase activity"/>
    <property type="evidence" value="ECO:0007669"/>
    <property type="project" value="UniProtKB-KW"/>
</dbReference>
<dbReference type="InterPro" id="IPR020422">
    <property type="entry name" value="TYR_PHOSPHATASE_DUAL_dom"/>
</dbReference>
<dbReference type="Pfam" id="PF00782">
    <property type="entry name" value="DSPc"/>
    <property type="match status" value="1"/>
</dbReference>
<dbReference type="InterPro" id="IPR029021">
    <property type="entry name" value="Prot-tyrosine_phosphatase-like"/>
</dbReference>
<dbReference type="InterPro" id="IPR000387">
    <property type="entry name" value="Tyr_Pase_dom"/>
</dbReference>
<feature type="domain" description="Tyrosine specific protein phosphatases" evidence="4">
    <location>
        <begin position="62"/>
        <end position="147"/>
    </location>
</feature>
<keyword evidence="2" id="KW-0904">Protein phosphatase</keyword>
<dbReference type="InterPro" id="IPR000340">
    <property type="entry name" value="Dual-sp_phosphatase_cat-dom"/>
</dbReference>
<dbReference type="Gene3D" id="3.90.190.10">
    <property type="entry name" value="Protein tyrosine phosphatase superfamily"/>
    <property type="match status" value="1"/>
</dbReference>
<dbReference type="PROSITE" id="PS00383">
    <property type="entry name" value="TYR_PHOSPHATASE_1"/>
    <property type="match status" value="1"/>
</dbReference>